<protein>
    <submittedName>
        <fullName evidence="3">Uncharacterized protein</fullName>
    </submittedName>
</protein>
<evidence type="ECO:0000256" key="1">
    <source>
        <dbReference type="ARBA" id="ARBA00022630"/>
    </source>
</evidence>
<evidence type="ECO:0000313" key="3">
    <source>
        <dbReference type="EMBL" id="BDI31748.1"/>
    </source>
</evidence>
<dbReference type="InterPro" id="IPR014710">
    <property type="entry name" value="RmlC-like_jellyroll"/>
</dbReference>
<gene>
    <name evidence="3" type="ORF">CCAX7_37990</name>
</gene>
<proteinExistence type="predicted"/>
<dbReference type="PROSITE" id="PS50042">
    <property type="entry name" value="CNMP_BINDING_3"/>
    <property type="match status" value="1"/>
</dbReference>
<dbReference type="OrthoDB" id="9806179at2"/>
<organism evidence="3 4">
    <name type="scientific">Capsulimonas corticalis</name>
    <dbReference type="NCBI Taxonomy" id="2219043"/>
    <lineage>
        <taxon>Bacteria</taxon>
        <taxon>Bacillati</taxon>
        <taxon>Armatimonadota</taxon>
        <taxon>Armatimonadia</taxon>
        <taxon>Capsulimonadales</taxon>
        <taxon>Capsulimonadaceae</taxon>
        <taxon>Capsulimonas</taxon>
    </lineage>
</organism>
<dbReference type="PRINTS" id="PR00469">
    <property type="entry name" value="PNDRDTASEII"/>
</dbReference>
<dbReference type="SMART" id="SM00100">
    <property type="entry name" value="cNMP"/>
    <property type="match status" value="1"/>
</dbReference>
<dbReference type="InterPro" id="IPR000595">
    <property type="entry name" value="cNMP-bd_dom"/>
</dbReference>
<dbReference type="Pfam" id="PF00027">
    <property type="entry name" value="cNMP_binding"/>
    <property type="match status" value="1"/>
</dbReference>
<sequence>MITLDILRAIPLFSKLGDAELSDIAAVSADVHFPADQWVLREGERSSFYILLEGSIEVTKENKGEDVVLKSYIPGTFFGEVPLMLGGASVAGFRTTTEARVLKMDEADFHTLVTRRDDLADCIMQEMLNRVKLLQSVSVNTPVDRVILVGYSSDVNCYDLRQFLSGNHQNFRWLDPADPTCQQYIPSEANEGPYPVVVLPSGETLKCPDKRSLAKSLKLNTEPNDATYDVVIVGGGPAGLAAAVYGASEGLKTLMIERSFPGGQAGTSSRIENYLGFPTGISGNELGSKALRQATRFGTEILVSRSVTGLCPKGRLHEIVLDDGESITTRVVIIATGVTWRSLFIPGAKNLVGCGIFYGAARTEAMGVAGKDVFLIGGGNSAGQAAMFFADYARKVTLLIRANNIEQGMSQYLIDQLKTRGNIEVSLNSSVSCVRGDVTLEAITVKNSQTGEEVEHETDSLFVFIGADAETEWLPDTIARDDRGYILTGLDATLSGQCGAERRPFLLETSVAGIFAAGDVRHGSIKRVASGVGEGSMAIAFVHQYLAECATLSEPPPAV</sequence>
<reference evidence="3 4" key="1">
    <citation type="journal article" date="2019" name="Int. J. Syst. Evol. Microbiol.">
        <title>Capsulimonas corticalis gen. nov., sp. nov., an aerobic capsulated bacterium, of a novel bacterial order, Capsulimonadales ord. nov., of the class Armatimonadia of the phylum Armatimonadetes.</title>
        <authorList>
            <person name="Li J."/>
            <person name="Kudo C."/>
            <person name="Tonouchi A."/>
        </authorList>
    </citation>
    <scope>NUCLEOTIDE SEQUENCE [LARGE SCALE GENOMIC DNA]</scope>
    <source>
        <strain evidence="3 4">AX-7</strain>
    </source>
</reference>
<evidence type="ECO:0000256" key="2">
    <source>
        <dbReference type="ARBA" id="ARBA00023002"/>
    </source>
</evidence>
<dbReference type="InterPro" id="IPR018490">
    <property type="entry name" value="cNMP-bd_dom_sf"/>
</dbReference>
<dbReference type="GO" id="GO:0016491">
    <property type="term" value="F:oxidoreductase activity"/>
    <property type="evidence" value="ECO:0007669"/>
    <property type="project" value="UniProtKB-KW"/>
</dbReference>
<dbReference type="Gene3D" id="3.50.50.60">
    <property type="entry name" value="FAD/NAD(P)-binding domain"/>
    <property type="match status" value="2"/>
</dbReference>
<dbReference type="SUPFAM" id="SSF51905">
    <property type="entry name" value="FAD/NAD(P)-binding domain"/>
    <property type="match status" value="1"/>
</dbReference>
<dbReference type="InterPro" id="IPR023753">
    <property type="entry name" value="FAD/NAD-binding_dom"/>
</dbReference>
<dbReference type="Gene3D" id="2.60.120.10">
    <property type="entry name" value="Jelly Rolls"/>
    <property type="match status" value="1"/>
</dbReference>
<dbReference type="PRINTS" id="PR00368">
    <property type="entry name" value="FADPNR"/>
</dbReference>
<dbReference type="RefSeq" id="WP_119323209.1">
    <property type="nucleotide sequence ID" value="NZ_AP025739.1"/>
</dbReference>
<dbReference type="InterPro" id="IPR050097">
    <property type="entry name" value="Ferredoxin-NADP_redctase_2"/>
</dbReference>
<accession>A0A402D0W0</accession>
<dbReference type="Pfam" id="PF07992">
    <property type="entry name" value="Pyr_redox_2"/>
    <property type="match status" value="1"/>
</dbReference>
<dbReference type="EMBL" id="AP025739">
    <property type="protein sequence ID" value="BDI31748.1"/>
    <property type="molecule type" value="Genomic_DNA"/>
</dbReference>
<dbReference type="AlphaFoldDB" id="A0A402D0W0"/>
<dbReference type="PANTHER" id="PTHR48105">
    <property type="entry name" value="THIOREDOXIN REDUCTASE 1-RELATED-RELATED"/>
    <property type="match status" value="1"/>
</dbReference>
<evidence type="ECO:0000313" key="4">
    <source>
        <dbReference type="Proteomes" id="UP000287394"/>
    </source>
</evidence>
<name>A0A402D0W0_9BACT</name>
<dbReference type="InterPro" id="IPR036188">
    <property type="entry name" value="FAD/NAD-bd_sf"/>
</dbReference>
<dbReference type="KEGG" id="ccot:CCAX7_37990"/>
<dbReference type="Proteomes" id="UP000287394">
    <property type="component" value="Chromosome"/>
</dbReference>
<dbReference type="SUPFAM" id="SSF51206">
    <property type="entry name" value="cAMP-binding domain-like"/>
    <property type="match status" value="1"/>
</dbReference>
<keyword evidence="2" id="KW-0560">Oxidoreductase</keyword>
<keyword evidence="1" id="KW-0285">Flavoprotein</keyword>
<dbReference type="CDD" id="cd00038">
    <property type="entry name" value="CAP_ED"/>
    <property type="match status" value="1"/>
</dbReference>
<keyword evidence="4" id="KW-1185">Reference proteome</keyword>